<protein>
    <submittedName>
        <fullName evidence="8">ABC transporter permease</fullName>
    </submittedName>
</protein>
<sequence length="418" mass="46576">MFFQLIKKELLVIWRRPRELIVLLLMPFILITILGSALGAFNDGDVKVDAKLAVLLKDDPQLAQDKIIKEIQNTALSNEEKAQKIALISAFHPVDIFLNEVIETKELKKVLKVTVIEKTLSPKEQKKYDGILEIPVSFSEEFYQKLLNEKGEGGKWELAVADNTSVNATVIQDIVTSFEKEINLAKTAQQLQVDYAKIVSGQNKVATIENITKKKEIDAFSYYAVGMCVMFVFYVATTVSGFAYQQKEDHMYERILLASVSPFAYFAGIFAATFLLSFVQLNLLFSLTALFYGVAFPNIMYYLCVTIALNCMTASFAVFITAISYITNSKNIESLFSSLIVPIIAFVGGSFFDLSAIGGFMERLGEVSPGGAALTAYLKVIQGFSLYDMAEQFQAIFLFTGVLLFVTMMLIRKRGAAI</sequence>
<keyword evidence="9" id="KW-1185">Reference proteome</keyword>
<keyword evidence="3 6" id="KW-0812">Transmembrane</keyword>
<keyword evidence="4 6" id="KW-1133">Transmembrane helix</keyword>
<dbReference type="GO" id="GO:0005886">
    <property type="term" value="C:plasma membrane"/>
    <property type="evidence" value="ECO:0007669"/>
    <property type="project" value="UniProtKB-SubCell"/>
</dbReference>
<evidence type="ECO:0000256" key="2">
    <source>
        <dbReference type="ARBA" id="ARBA00022475"/>
    </source>
</evidence>
<gene>
    <name evidence="8" type="ORF">CWS01_01195</name>
</gene>
<evidence type="ECO:0000259" key="7">
    <source>
        <dbReference type="Pfam" id="PF12698"/>
    </source>
</evidence>
<comment type="caution">
    <text evidence="8">The sequence shown here is derived from an EMBL/GenBank/DDBJ whole genome shotgun (WGS) entry which is preliminary data.</text>
</comment>
<organism evidence="8 9">
    <name type="scientific">Niallia nealsonii</name>
    <dbReference type="NCBI Taxonomy" id="115979"/>
    <lineage>
        <taxon>Bacteria</taxon>
        <taxon>Bacillati</taxon>
        <taxon>Bacillota</taxon>
        <taxon>Bacilli</taxon>
        <taxon>Bacillales</taxon>
        <taxon>Bacillaceae</taxon>
        <taxon>Niallia</taxon>
    </lineage>
</organism>
<dbReference type="PANTHER" id="PTHR30294:SF29">
    <property type="entry name" value="MULTIDRUG ABC TRANSPORTER PERMEASE YBHS-RELATED"/>
    <property type="match status" value="1"/>
</dbReference>
<dbReference type="Proteomes" id="UP000233375">
    <property type="component" value="Unassembled WGS sequence"/>
</dbReference>
<keyword evidence="2" id="KW-1003">Cell membrane</keyword>
<evidence type="ECO:0000256" key="5">
    <source>
        <dbReference type="ARBA" id="ARBA00023136"/>
    </source>
</evidence>
<dbReference type="InterPro" id="IPR013525">
    <property type="entry name" value="ABC2_TM"/>
</dbReference>
<feature type="transmembrane region" description="Helical" evidence="6">
    <location>
        <begin position="220"/>
        <end position="243"/>
    </location>
</feature>
<evidence type="ECO:0000256" key="1">
    <source>
        <dbReference type="ARBA" id="ARBA00004651"/>
    </source>
</evidence>
<dbReference type="RefSeq" id="WP_101175213.1">
    <property type="nucleotide sequence ID" value="NZ_PISE01000003.1"/>
</dbReference>
<accession>A0A2N0Z7J3</accession>
<proteinExistence type="predicted"/>
<evidence type="ECO:0000256" key="4">
    <source>
        <dbReference type="ARBA" id="ARBA00022989"/>
    </source>
</evidence>
<feature type="transmembrane region" description="Helical" evidence="6">
    <location>
        <begin position="20"/>
        <end position="41"/>
    </location>
</feature>
<dbReference type="PANTHER" id="PTHR30294">
    <property type="entry name" value="MEMBRANE COMPONENT OF ABC TRANSPORTER YHHJ-RELATED"/>
    <property type="match status" value="1"/>
</dbReference>
<feature type="transmembrane region" description="Helical" evidence="6">
    <location>
        <begin position="393"/>
        <end position="411"/>
    </location>
</feature>
<dbReference type="GO" id="GO:0140359">
    <property type="term" value="F:ABC-type transporter activity"/>
    <property type="evidence" value="ECO:0007669"/>
    <property type="project" value="InterPro"/>
</dbReference>
<feature type="domain" description="ABC-2 type transporter transmembrane" evidence="7">
    <location>
        <begin position="20"/>
        <end position="406"/>
    </location>
</feature>
<evidence type="ECO:0000313" key="8">
    <source>
        <dbReference type="EMBL" id="PKG25489.1"/>
    </source>
</evidence>
<dbReference type="AlphaFoldDB" id="A0A2N0Z7J3"/>
<feature type="transmembrane region" description="Helical" evidence="6">
    <location>
        <begin position="299"/>
        <end position="327"/>
    </location>
</feature>
<reference evidence="8 9" key="1">
    <citation type="journal article" date="2003" name="Int. J. Syst. Evol. Microbiol.">
        <title>Bacillus nealsonii sp. nov., isolated from a spacecraft-assembly facility, whose spores are gamma-radiation resistant.</title>
        <authorList>
            <person name="Venkateswaran K."/>
            <person name="Kempf M."/>
            <person name="Chen F."/>
            <person name="Satomi M."/>
            <person name="Nicholson W."/>
            <person name="Kern R."/>
        </authorList>
    </citation>
    <scope>NUCLEOTIDE SEQUENCE [LARGE SCALE GENOMIC DNA]</scope>
    <source>
        <strain evidence="8 9">FO-92</strain>
    </source>
</reference>
<name>A0A2N0Z7J3_9BACI</name>
<evidence type="ECO:0000256" key="6">
    <source>
        <dbReference type="SAM" id="Phobius"/>
    </source>
</evidence>
<dbReference type="EMBL" id="PISE01000003">
    <property type="protein sequence ID" value="PKG25489.1"/>
    <property type="molecule type" value="Genomic_DNA"/>
</dbReference>
<feature type="transmembrane region" description="Helical" evidence="6">
    <location>
        <begin position="255"/>
        <end position="279"/>
    </location>
</feature>
<dbReference type="Pfam" id="PF12698">
    <property type="entry name" value="ABC2_membrane_3"/>
    <property type="match status" value="1"/>
</dbReference>
<keyword evidence="5 6" id="KW-0472">Membrane</keyword>
<comment type="subcellular location">
    <subcellularLocation>
        <location evidence="1">Cell membrane</location>
        <topology evidence="1">Multi-pass membrane protein</topology>
    </subcellularLocation>
</comment>
<feature type="transmembrane region" description="Helical" evidence="6">
    <location>
        <begin position="339"/>
        <end position="361"/>
    </location>
</feature>
<dbReference type="InterPro" id="IPR051449">
    <property type="entry name" value="ABC-2_transporter_component"/>
</dbReference>
<evidence type="ECO:0000313" key="9">
    <source>
        <dbReference type="Proteomes" id="UP000233375"/>
    </source>
</evidence>
<dbReference type="OrthoDB" id="3078158at2"/>
<evidence type="ECO:0000256" key="3">
    <source>
        <dbReference type="ARBA" id="ARBA00022692"/>
    </source>
</evidence>